<gene>
    <name evidence="1" type="primary">g8714</name>
    <name evidence="1" type="ORF">VP750_LOCUS7828</name>
</gene>
<dbReference type="Proteomes" id="UP001497392">
    <property type="component" value="Unassembled WGS sequence"/>
</dbReference>
<proteinExistence type="predicted"/>
<organism evidence="1 2">
    <name type="scientific">Coccomyxa viridis</name>
    <dbReference type="NCBI Taxonomy" id="1274662"/>
    <lineage>
        <taxon>Eukaryota</taxon>
        <taxon>Viridiplantae</taxon>
        <taxon>Chlorophyta</taxon>
        <taxon>core chlorophytes</taxon>
        <taxon>Trebouxiophyceae</taxon>
        <taxon>Trebouxiophyceae incertae sedis</taxon>
        <taxon>Coccomyxaceae</taxon>
        <taxon>Coccomyxa</taxon>
    </lineage>
</organism>
<evidence type="ECO:0000313" key="2">
    <source>
        <dbReference type="Proteomes" id="UP001497392"/>
    </source>
</evidence>
<dbReference type="EMBL" id="CAXHTA020000015">
    <property type="protein sequence ID" value="CAL5225922.1"/>
    <property type="molecule type" value="Genomic_DNA"/>
</dbReference>
<keyword evidence="2" id="KW-1185">Reference proteome</keyword>
<reference evidence="1 2" key="1">
    <citation type="submission" date="2024-06" db="EMBL/GenBank/DDBJ databases">
        <authorList>
            <person name="Kraege A."/>
            <person name="Thomma B."/>
        </authorList>
    </citation>
    <scope>NUCLEOTIDE SEQUENCE [LARGE SCALE GENOMIC DNA]</scope>
</reference>
<sequence length="177" mass="19761">MPEFLPFLSNIFRDFVGRDGLEIVNTAADFPHLLDFDAHETPLGITFEDFTAEVAFITTSALMAGQPQRGLVVLFDIHQHIEGNIPYAARAKLLLANMKSPDTRPVIVLTDLVDDWRLLFVDADVHCETRFETRGHAVGCIDSILAAGGRVEAQEGSQSRLVNRRRIVGRLIVRHAR</sequence>
<name>A0ABP1G254_9CHLO</name>
<accession>A0ABP1G254</accession>
<protein>
    <submittedName>
        <fullName evidence="1">G8714 protein</fullName>
    </submittedName>
</protein>
<comment type="caution">
    <text evidence="1">The sequence shown here is derived from an EMBL/GenBank/DDBJ whole genome shotgun (WGS) entry which is preliminary data.</text>
</comment>
<evidence type="ECO:0000313" key="1">
    <source>
        <dbReference type="EMBL" id="CAL5225922.1"/>
    </source>
</evidence>